<evidence type="ECO:0000313" key="2">
    <source>
        <dbReference type="Proteomes" id="UP000558070"/>
    </source>
</evidence>
<organism evidence="1 2">
    <name type="scientific">Listeria farberi</name>
    <dbReference type="NCBI Taxonomy" id="2713500"/>
    <lineage>
        <taxon>Bacteria</taxon>
        <taxon>Bacillati</taxon>
        <taxon>Bacillota</taxon>
        <taxon>Bacilli</taxon>
        <taxon>Bacillales</taxon>
        <taxon>Listeriaceae</taxon>
        <taxon>Listeria</taxon>
    </lineage>
</organism>
<protein>
    <submittedName>
        <fullName evidence="1">Uncharacterized protein</fullName>
    </submittedName>
</protein>
<dbReference type="EMBL" id="JAARZO010000005">
    <property type="protein sequence ID" value="MBC2288578.1"/>
    <property type="molecule type" value="Genomic_DNA"/>
</dbReference>
<sequence length="58" mass="6825">MESYVQITNEAATEMILNGDYKELWFERDGDIVMCDGCLLYVHALPEFKFFVRLSDEK</sequence>
<name>A0A7X0ZJY4_9LIST</name>
<accession>A0A7X0ZJY4</accession>
<dbReference type="Proteomes" id="UP000558070">
    <property type="component" value="Unassembled WGS sequence"/>
</dbReference>
<gene>
    <name evidence="1" type="ORF">HCB47_13235</name>
</gene>
<dbReference type="RefSeq" id="WP_185608147.1">
    <property type="nucleotide sequence ID" value="NZ_JAARZO010000005.1"/>
</dbReference>
<dbReference type="AlphaFoldDB" id="A0A7X0ZJY4"/>
<reference evidence="1 2" key="1">
    <citation type="submission" date="2020-03" db="EMBL/GenBank/DDBJ databases">
        <title>Soil Listeria distribution.</title>
        <authorList>
            <person name="Liao J."/>
            <person name="Wiedmann M."/>
        </authorList>
    </citation>
    <scope>NUCLEOTIDE SEQUENCE [LARGE SCALE GENOMIC DNA]</scope>
    <source>
        <strain evidence="1 2">FSL L7-0072</strain>
    </source>
</reference>
<evidence type="ECO:0000313" key="1">
    <source>
        <dbReference type="EMBL" id="MBC2288578.1"/>
    </source>
</evidence>
<proteinExistence type="predicted"/>
<comment type="caution">
    <text evidence="1">The sequence shown here is derived from an EMBL/GenBank/DDBJ whole genome shotgun (WGS) entry which is preliminary data.</text>
</comment>